<dbReference type="Gene3D" id="3.40.50.620">
    <property type="entry name" value="HUPs"/>
    <property type="match status" value="2"/>
</dbReference>
<dbReference type="AlphaFoldDB" id="A0A4Q9YT07"/>
<evidence type="ECO:0000259" key="2">
    <source>
        <dbReference type="Pfam" id="PF00582"/>
    </source>
</evidence>
<dbReference type="OrthoDB" id="9788959at2"/>
<dbReference type="SUPFAM" id="SSF52402">
    <property type="entry name" value="Adenine nucleotide alpha hydrolases-like"/>
    <property type="match status" value="2"/>
</dbReference>
<protein>
    <submittedName>
        <fullName evidence="3">Universal stress protein</fullName>
    </submittedName>
</protein>
<gene>
    <name evidence="3" type="ORF">EZL74_12660</name>
</gene>
<dbReference type="Pfam" id="PF00582">
    <property type="entry name" value="Usp"/>
    <property type="match status" value="2"/>
</dbReference>
<dbReference type="InterPro" id="IPR014729">
    <property type="entry name" value="Rossmann-like_a/b/a_fold"/>
</dbReference>
<reference evidence="3 4" key="1">
    <citation type="submission" date="2019-02" db="EMBL/GenBank/DDBJ databases">
        <title>Flavobacterium sp. RD-2-33 isolated from forest soil.</title>
        <authorList>
            <person name="Chaudhary D.K."/>
        </authorList>
    </citation>
    <scope>NUCLEOTIDE SEQUENCE [LARGE SCALE GENOMIC DNA]</scope>
    <source>
        <strain evidence="3 4">RD-2-33</strain>
    </source>
</reference>
<dbReference type="RefSeq" id="WP_131477036.1">
    <property type="nucleotide sequence ID" value="NZ_SJPE01000021.1"/>
</dbReference>
<dbReference type="InterPro" id="IPR006015">
    <property type="entry name" value="Universal_stress_UspA"/>
</dbReference>
<dbReference type="PANTHER" id="PTHR46268">
    <property type="entry name" value="STRESS RESPONSE PROTEIN NHAX"/>
    <property type="match status" value="1"/>
</dbReference>
<dbReference type="PRINTS" id="PR01438">
    <property type="entry name" value="UNVRSLSTRESS"/>
</dbReference>
<evidence type="ECO:0000256" key="1">
    <source>
        <dbReference type="ARBA" id="ARBA00008791"/>
    </source>
</evidence>
<comment type="similarity">
    <text evidence="1">Belongs to the universal stress protein A family.</text>
</comment>
<proteinExistence type="inferred from homology"/>
<dbReference type="Proteomes" id="UP000293300">
    <property type="component" value="Unassembled WGS sequence"/>
</dbReference>
<name>A0A4Q9YT07_9FLAO</name>
<dbReference type="InterPro" id="IPR006016">
    <property type="entry name" value="UspA"/>
</dbReference>
<comment type="caution">
    <text evidence="3">The sequence shown here is derived from an EMBL/GenBank/DDBJ whole genome shotgun (WGS) entry which is preliminary data.</text>
</comment>
<sequence length="277" mass="31547">MKKILVPLDFTETSDNAFIYALELAKLFKAELVLLHTFDLPIVDSQSMPINYATIYDAIELTNFEHFRDKMPTLRAMAEARNAEHVVMNHILMDGDLAFNIKKVVKQEHADFVVMGTKGASGWIDSFIGTNTAAVISDVSVPVLSVPLEAKYTKIETIAFTTRFRPKDIEALQKVLALAKKLHAKVKCLYVKTPSSDVTEETIKRWESHFEDEENLQFYIIPNEHVKTSIEDFLVNQEADMLAMLTYKRNFFVELFTNTTTQKLAQSIKTPILALHE</sequence>
<organism evidence="3 4">
    <name type="scientific">Flavobacterium silvisoli</name>
    <dbReference type="NCBI Taxonomy" id="2529433"/>
    <lineage>
        <taxon>Bacteria</taxon>
        <taxon>Pseudomonadati</taxon>
        <taxon>Bacteroidota</taxon>
        <taxon>Flavobacteriia</taxon>
        <taxon>Flavobacteriales</taxon>
        <taxon>Flavobacteriaceae</taxon>
        <taxon>Flavobacterium</taxon>
    </lineage>
</organism>
<keyword evidence="4" id="KW-1185">Reference proteome</keyword>
<dbReference type="EMBL" id="SJPE01000021">
    <property type="protein sequence ID" value="TBX64998.1"/>
    <property type="molecule type" value="Genomic_DNA"/>
</dbReference>
<feature type="domain" description="UspA" evidence="2">
    <location>
        <begin position="1"/>
        <end position="147"/>
    </location>
</feature>
<dbReference type="CDD" id="cd00293">
    <property type="entry name" value="USP-like"/>
    <property type="match status" value="2"/>
</dbReference>
<dbReference type="PANTHER" id="PTHR46268:SF6">
    <property type="entry name" value="UNIVERSAL STRESS PROTEIN UP12"/>
    <property type="match status" value="1"/>
</dbReference>
<feature type="domain" description="UspA" evidence="2">
    <location>
        <begin position="170"/>
        <end position="275"/>
    </location>
</feature>
<evidence type="ECO:0000313" key="4">
    <source>
        <dbReference type="Proteomes" id="UP000293300"/>
    </source>
</evidence>
<evidence type="ECO:0000313" key="3">
    <source>
        <dbReference type="EMBL" id="TBX64998.1"/>
    </source>
</evidence>
<accession>A0A4Q9YT07</accession>